<feature type="domain" description="Agenet" evidence="3">
    <location>
        <begin position="561"/>
        <end position="618"/>
    </location>
</feature>
<proteinExistence type="predicted"/>
<feature type="region of interest" description="Disordered" evidence="1">
    <location>
        <begin position="1337"/>
        <end position="1475"/>
    </location>
</feature>
<feature type="region of interest" description="Disordered" evidence="1">
    <location>
        <begin position="89"/>
        <end position="113"/>
    </location>
</feature>
<feature type="region of interest" description="Disordered" evidence="1">
    <location>
        <begin position="606"/>
        <end position="633"/>
    </location>
</feature>
<feature type="region of interest" description="Disordered" evidence="1">
    <location>
        <begin position="1046"/>
        <end position="1081"/>
    </location>
</feature>
<feature type="domain" description="Agenet" evidence="3">
    <location>
        <begin position="1221"/>
        <end position="1279"/>
    </location>
</feature>
<feature type="domain" description="Agenet" evidence="3">
    <location>
        <begin position="113"/>
        <end position="171"/>
    </location>
</feature>
<dbReference type="VEuPathDB" id="FungiDB:H310_00507"/>
<feature type="region of interest" description="Disordered" evidence="1">
    <location>
        <begin position="828"/>
        <end position="855"/>
    </location>
</feature>
<feature type="domain" description="Agenet" evidence="3">
    <location>
        <begin position="1287"/>
        <end position="1345"/>
    </location>
</feature>
<feature type="region of interest" description="Disordered" evidence="1">
    <location>
        <begin position="1798"/>
        <end position="1854"/>
    </location>
</feature>
<dbReference type="SMART" id="SM00333">
    <property type="entry name" value="TUDOR"/>
    <property type="match status" value="17"/>
</dbReference>
<dbReference type="Gene3D" id="2.30.30.140">
    <property type="match status" value="18"/>
</dbReference>
<feature type="domain" description="Tudor" evidence="2">
    <location>
        <begin position="1146"/>
        <end position="1204"/>
    </location>
</feature>
<feature type="compositionally biased region" description="Basic and acidic residues" evidence="1">
    <location>
        <begin position="1422"/>
        <end position="1431"/>
    </location>
</feature>
<feature type="region of interest" description="Disordered" evidence="1">
    <location>
        <begin position="463"/>
        <end position="494"/>
    </location>
</feature>
<dbReference type="Proteomes" id="UP000285060">
    <property type="component" value="Unassembled WGS sequence"/>
</dbReference>
<feature type="domain" description="Agenet" evidence="3">
    <location>
        <begin position="633"/>
        <end position="691"/>
    </location>
</feature>
<feature type="domain" description="Tudor" evidence="2">
    <location>
        <begin position="113"/>
        <end position="171"/>
    </location>
</feature>
<feature type="region of interest" description="Disordered" evidence="1">
    <location>
        <begin position="390"/>
        <end position="418"/>
    </location>
</feature>
<feature type="compositionally biased region" description="Basic and acidic residues" evidence="1">
    <location>
        <begin position="251"/>
        <end position="270"/>
    </location>
</feature>
<name>A0A418BB31_9STRA</name>
<feature type="domain" description="Tudor" evidence="2">
    <location>
        <begin position="488"/>
        <end position="546"/>
    </location>
</feature>
<protein>
    <recommendedName>
        <fullName evidence="6">Tudor domain-containing protein</fullName>
    </recommendedName>
</protein>
<feature type="domain" description="Tudor" evidence="2">
    <location>
        <begin position="1287"/>
        <end position="1345"/>
    </location>
</feature>
<feature type="domain" description="Tudor" evidence="2">
    <location>
        <begin position="707"/>
        <end position="765"/>
    </location>
</feature>
<feature type="compositionally biased region" description="Polar residues" evidence="1">
    <location>
        <begin position="1370"/>
        <end position="1380"/>
    </location>
</feature>
<feature type="domain" description="Tudor" evidence="2">
    <location>
        <begin position="1001"/>
        <end position="1059"/>
    </location>
</feature>
<feature type="domain" description="Tudor" evidence="2">
    <location>
        <begin position="781"/>
        <end position="839"/>
    </location>
</feature>
<feature type="domain" description="Tudor" evidence="2">
    <location>
        <begin position="561"/>
        <end position="619"/>
    </location>
</feature>
<feature type="domain" description="Agenet" evidence="3">
    <location>
        <begin position="707"/>
        <end position="765"/>
    </location>
</feature>
<feature type="domain" description="Tudor" evidence="2">
    <location>
        <begin position="1074"/>
        <end position="1132"/>
    </location>
</feature>
<feature type="region of interest" description="Disordered" evidence="1">
    <location>
        <begin position="162"/>
        <end position="186"/>
    </location>
</feature>
<feature type="domain" description="Agenet" evidence="3">
    <location>
        <begin position="488"/>
        <end position="546"/>
    </location>
</feature>
<dbReference type="VEuPathDB" id="FungiDB:H310_00506"/>
<feature type="region of interest" description="Disordered" evidence="1">
    <location>
        <begin position="1989"/>
        <end position="2016"/>
    </location>
</feature>
<comment type="caution">
    <text evidence="4">The sequence shown here is derived from an EMBL/GenBank/DDBJ whole genome shotgun (WGS) entry which is preliminary data.</text>
</comment>
<dbReference type="EMBL" id="QUSY01000002">
    <property type="protein sequence ID" value="RHY35431.1"/>
    <property type="molecule type" value="Genomic_DNA"/>
</dbReference>
<accession>A0A418BB31</accession>
<feature type="region of interest" description="Disordered" evidence="1">
    <location>
        <begin position="752"/>
        <end position="787"/>
    </location>
</feature>
<feature type="region of interest" description="Disordered" evidence="1">
    <location>
        <begin position="1119"/>
        <end position="1146"/>
    </location>
</feature>
<evidence type="ECO:0000259" key="2">
    <source>
        <dbReference type="SMART" id="SM00333"/>
    </source>
</evidence>
<dbReference type="InterPro" id="IPR022043">
    <property type="entry name" value="CAF1A_DD"/>
</dbReference>
<dbReference type="InterPro" id="IPR002999">
    <property type="entry name" value="Tudor"/>
</dbReference>
<feature type="region of interest" description="Disordered" evidence="1">
    <location>
        <begin position="319"/>
        <end position="346"/>
    </location>
</feature>
<feature type="domain" description="Agenet" evidence="3">
    <location>
        <begin position="1146"/>
        <end position="1204"/>
    </location>
</feature>
<feature type="domain" description="Agenet" evidence="3">
    <location>
        <begin position="1074"/>
        <end position="1131"/>
    </location>
</feature>
<feature type="domain" description="Tudor" evidence="2">
    <location>
        <begin position="264"/>
        <end position="322"/>
    </location>
</feature>
<feature type="domain" description="Agenet" evidence="3">
    <location>
        <begin position="781"/>
        <end position="838"/>
    </location>
</feature>
<evidence type="ECO:0000256" key="1">
    <source>
        <dbReference type="SAM" id="MobiDB-lite"/>
    </source>
</evidence>
<dbReference type="SUPFAM" id="SSF63748">
    <property type="entry name" value="Tudor/PWWP/MBT"/>
    <property type="match status" value="1"/>
</dbReference>
<feature type="region of interest" description="Disordered" evidence="1">
    <location>
        <begin position="682"/>
        <end position="713"/>
    </location>
</feature>
<feature type="region of interest" description="Disordered" evidence="1">
    <location>
        <begin position="1271"/>
        <end position="1291"/>
    </location>
</feature>
<dbReference type="VEuPathDB" id="FungiDB:H310_00508"/>
<feature type="compositionally biased region" description="Basic and acidic residues" evidence="1">
    <location>
        <begin position="831"/>
        <end position="855"/>
    </location>
</feature>
<feature type="domain" description="Agenet" evidence="3">
    <location>
        <begin position="339"/>
        <end position="397"/>
    </location>
</feature>
<dbReference type="PANTHER" id="PTHR34157:SF2">
    <property type="entry name" value="TUZIN"/>
    <property type="match status" value="1"/>
</dbReference>
<feature type="compositionally biased region" description="Basic and acidic residues" evidence="1">
    <location>
        <begin position="1194"/>
        <end position="1210"/>
    </location>
</feature>
<feature type="compositionally biased region" description="Basic and acidic residues" evidence="1">
    <location>
        <begin position="1124"/>
        <end position="1146"/>
    </location>
</feature>
<evidence type="ECO:0008006" key="6">
    <source>
        <dbReference type="Google" id="ProtNLM"/>
    </source>
</evidence>
<dbReference type="Pfam" id="PF18359">
    <property type="entry name" value="Tudor_5"/>
    <property type="match status" value="1"/>
</dbReference>
<feature type="domain" description="Tudor" evidence="2">
    <location>
        <begin position="1221"/>
        <end position="1279"/>
    </location>
</feature>
<feature type="region of interest" description="Disordered" evidence="1">
    <location>
        <begin position="241"/>
        <end position="270"/>
    </location>
</feature>
<evidence type="ECO:0000313" key="5">
    <source>
        <dbReference type="Proteomes" id="UP000285060"/>
    </source>
</evidence>
<evidence type="ECO:0000313" key="4">
    <source>
        <dbReference type="EMBL" id="RHY35431.1"/>
    </source>
</evidence>
<feature type="domain" description="Tudor" evidence="2">
    <location>
        <begin position="928"/>
        <end position="986"/>
    </location>
</feature>
<feature type="region of interest" description="Disordered" evidence="1">
    <location>
        <begin position="975"/>
        <end position="1007"/>
    </location>
</feature>
<evidence type="ECO:0000259" key="3">
    <source>
        <dbReference type="SMART" id="SM00743"/>
    </source>
</evidence>
<dbReference type="PANTHER" id="PTHR34157">
    <property type="entry name" value="TUZIN"/>
    <property type="match status" value="1"/>
</dbReference>
<dbReference type="FunFam" id="2.30.30.140:FF:000164">
    <property type="entry name" value="Uncharacterized protein"/>
    <property type="match status" value="3"/>
</dbReference>
<feature type="domain" description="Agenet" evidence="3">
    <location>
        <begin position="854"/>
        <end position="912"/>
    </location>
</feature>
<feature type="region of interest" description="Disordered" evidence="1">
    <location>
        <begin position="1501"/>
        <end position="1559"/>
    </location>
</feature>
<feature type="domain" description="Tudor" evidence="2">
    <location>
        <begin position="633"/>
        <end position="691"/>
    </location>
</feature>
<reference evidence="4 5" key="1">
    <citation type="submission" date="2018-08" db="EMBL/GenBank/DDBJ databases">
        <title>Aphanomyces genome sequencing and annotation.</title>
        <authorList>
            <person name="Minardi D."/>
            <person name="Oidtmann B."/>
            <person name="Van Der Giezen M."/>
            <person name="Studholme D.J."/>
        </authorList>
    </citation>
    <scope>NUCLEOTIDE SEQUENCE [LARGE SCALE GENOMIC DNA]</scope>
    <source>
        <strain evidence="4 5">NJM0002</strain>
    </source>
</reference>
<dbReference type="InterPro" id="IPR014002">
    <property type="entry name" value="Agenet_dom_plant"/>
</dbReference>
<feature type="domain" description="Agenet" evidence="3">
    <location>
        <begin position="190"/>
        <end position="250"/>
    </location>
</feature>
<feature type="compositionally biased region" description="Basic and acidic residues" evidence="1">
    <location>
        <begin position="895"/>
        <end position="911"/>
    </location>
</feature>
<dbReference type="InterPro" id="IPR041291">
    <property type="entry name" value="TUDOR_5"/>
</dbReference>
<feature type="compositionally biased region" description="Basic and acidic residues" evidence="1">
    <location>
        <begin position="325"/>
        <end position="346"/>
    </location>
</feature>
<dbReference type="CDD" id="cd04508">
    <property type="entry name" value="Tudor_SF"/>
    <property type="match status" value="17"/>
</dbReference>
<feature type="compositionally biased region" description="Acidic residues" evidence="1">
    <location>
        <begin position="2004"/>
        <end position="2014"/>
    </location>
</feature>
<feature type="region of interest" description="Disordered" evidence="1">
    <location>
        <begin position="533"/>
        <end position="568"/>
    </location>
</feature>
<feature type="domain" description="Tudor" evidence="2">
    <location>
        <begin position="415"/>
        <end position="473"/>
    </location>
</feature>
<feature type="compositionally biased region" description="Basic and acidic residues" evidence="1">
    <location>
        <begin position="611"/>
        <end position="633"/>
    </location>
</feature>
<feature type="compositionally biased region" description="Basic and acidic residues" evidence="1">
    <location>
        <begin position="174"/>
        <end position="186"/>
    </location>
</feature>
<gene>
    <name evidence="4" type="ORF">DYB32_000092</name>
</gene>
<feature type="region of interest" description="Disordered" evidence="1">
    <location>
        <begin position="1194"/>
        <end position="1221"/>
    </location>
</feature>
<feature type="domain" description="Agenet" evidence="3">
    <location>
        <begin position="1001"/>
        <end position="1059"/>
    </location>
</feature>
<dbReference type="Pfam" id="PF12253">
    <property type="entry name" value="CAF1A_dimeriz"/>
    <property type="match status" value="1"/>
</dbReference>
<feature type="region of interest" description="Disordered" evidence="1">
    <location>
        <begin position="1900"/>
        <end position="1935"/>
    </location>
</feature>
<feature type="region of interest" description="Disordered" evidence="1">
    <location>
        <begin position="895"/>
        <end position="934"/>
    </location>
</feature>
<feature type="domain" description="Tudor" evidence="2">
    <location>
        <begin position="339"/>
        <end position="397"/>
    </location>
</feature>
<organism evidence="4 5">
    <name type="scientific">Aphanomyces invadans</name>
    <dbReference type="NCBI Taxonomy" id="157072"/>
    <lineage>
        <taxon>Eukaryota</taxon>
        <taxon>Sar</taxon>
        <taxon>Stramenopiles</taxon>
        <taxon>Oomycota</taxon>
        <taxon>Saprolegniomycetes</taxon>
        <taxon>Saprolegniales</taxon>
        <taxon>Verrucalvaceae</taxon>
        <taxon>Aphanomyces</taxon>
    </lineage>
</organism>
<feature type="domain" description="Agenet" evidence="3">
    <location>
        <begin position="415"/>
        <end position="472"/>
    </location>
</feature>
<dbReference type="SMART" id="SM00743">
    <property type="entry name" value="Agenet"/>
    <property type="match status" value="17"/>
</dbReference>
<feature type="domain" description="Tudor" evidence="2">
    <location>
        <begin position="854"/>
        <end position="912"/>
    </location>
</feature>
<feature type="compositionally biased region" description="Basic and acidic residues" evidence="1">
    <location>
        <begin position="95"/>
        <end position="113"/>
    </location>
</feature>
<feature type="compositionally biased region" description="Basic and acidic residues" evidence="1">
    <location>
        <begin position="402"/>
        <end position="418"/>
    </location>
</feature>
<keyword evidence="5" id="KW-1185">Reference proteome</keyword>
<feature type="domain" description="Tudor" evidence="2">
    <location>
        <begin position="190"/>
        <end position="247"/>
    </location>
</feature>
<sequence>MFLSSQSANWYDEITPAIRTIESRVAESLISTGTSHSPKKKKMADETTITSDEKVIFEKGQKIEAKYGGKSAWKAGIIARKRVNGTYDIDYEEGEKEKKAEDTSTEEEKPKKLKFKQGDKVEAQYKGKDKFYSGIIARARLNGSYDIDYDDGEKEAGVNADFIRAKKSSSSPKKKQDEEASTEEVKLKKHKFQLDDKVEAKCGGEDKYYPGVITRVRLNGTYIIEYDHGITETGVPANLIRLRSSSPKKKKTDDTSEDDRKPSKKFKEGDKIEAQYKGKSKYYPGVIARARSNGTYDIDYDDGEKEKEVAVDFIRAKGSSSPKKKIVEDTTTEDEKSKKKYQQGDKVEARCGGENKYYPGVITRVRLNGTYIIEYDHGITETGVTAELIRARGGSNSPKKKKSDDTSEDDRKLSKKFKEGEKVEAQYKGKSKFYPGVIARARLNGTYDIDYDDGEKEKEVAADLIRSKESSPKKKKSDDTFEDDKKGKKFKEGEKVEAQYKGKSKFYPGVISRARLNGTYDIDYDDGEKEKEVAADLIRSREKSSPKKKSDETTEDEKKPKKFKEGEKVEAQYKGKSKFYPGVISRARLNGTYDIDYDDGEKETGVAADLIRSKEKSSPKKKGSDDTTDDEAKKFKEGEKIECLYKGKTKYYPGVIARARSNGTYDIDYDDGEKEKEVAAKLIRSREKASSPKKSSETSDDDNKKTKKFKEGEKVEAQYKGKSKFYPGVISRARLNGTYDIDYDDGEKEKEVAADLIRSKESSSPKKKKSDDTSEDEKKSKKFKEGEKVEAQYKGKSKFYPGVISRARLNGTYDIDYDDGEKETGVAADLIRSKEKSSPKKKSSDDSADEIKSKKFKEGEKVEAQYKGKSKFYPGVISRCRLNGMYDIDYDDGEKEKEVDAKLIRSKESSSPKKKSGGDSDDDGKKSKKFKEGEKVEAQYKGKSKFYPGVIARARLNGTYDIDYDDGEKEKEVAADLIRSKESSPKKKKSDDTFEDDKKGKKFKEGEKVEAQYKGKSKFYPGVISRARLNGTYDIDYDDGEKEKEVAADLIRSREKSSPKKKSDETTEDEKKPKKFKEGEKVEAQYKGKSKFYPGVISRARLNGTYDIDYDDGEKETGVAADLIRSKEKSSPKKKGSDDTTDDEAKKFKEGEKIECLYKGKTKYYPGVIARARSNGTYDIDYDDGEKEKEVAAKLIRSREKASSPKKKSEEESDLIQGSAKKFKEGEKVEAQYKGKSKFYPGVISRARLNGTYDIDYDDGEKETSVAAELIRSKASTTSKKPESSSESYRVGTKVEALYKGKTEWFKGTISKDHGDGRYDIEYDDGDKEMKVPTKLIRPVKSAGGGGRANFQKLVGSTKKSKSGNKSFPPANNTDTTANPPLNIEGMQTKPSKRKIKLSYAQSAIQLDKLKDDQPTKSSPTFHHEAKKDDTEMLVSCDTVPPKMKKRKTKAPANALKTPNAQAQLPAPTPDSTTLVTPARVTEAPSLSSVKGTAKTDVITIDDSDDNSVNMTPSDTAEAKTKKSRPQRVATTTVHKPNEPAEVKPPARKRSKVAASPEAPPAVVKPALSGILQQKHELYLQKLTDVEQLFVALTKGKNKDELLQEIYGAHVDIGLNLTTEFLAACREELTAECKSITTAWASVPVVAKSFIARRIQGCMDSLSTLADKIQSEWLEWLNASSEVACFNASMVEMEIKSMAERVSYGAKSKKAHMFQDTTPRAMWVWEVGAIESYFDDDAVKIIRRVRKQRKRTGQAIKTLDKIATMILEDTTDDSKLSLEEGKVSKFFVAVEQEIQKAQKRGEHEKQKALEKDLKAQQQMEKEEAKRMDQELKRKEKEDTKKKQEALAKEKEEQELLRRRQTWGTFLKKTETKPSNDISRDRTVLADSNMERIDQELGLGMSKDGAGPKNPPAISLTTGTAPQVPVQPGSWSSQRHRHPTLGIKKLLQFHDNYRPAYWGTNSKKARVLRRGRRPFAMVASLDYTVESDLEWEDDEMGESLSGKDSDDENGDEEDRLDYGDQWLAYEDEVDYIDERPAEDFDGPPATTHKKVAEHHHRPSKLVKLIPRIIEQVEDLAAYTIVVLLDQPNFVSPLLKVTPPVAEEVVELPPAEPAPLEVISPPVKPSGITTWLKPKPT</sequence>
<feature type="domain" description="Agenet" evidence="3">
    <location>
        <begin position="264"/>
        <end position="322"/>
    </location>
</feature>
<feature type="domain" description="Agenet" evidence="3">
    <location>
        <begin position="928"/>
        <end position="985"/>
    </location>
</feature>